<evidence type="ECO:0000313" key="2">
    <source>
        <dbReference type="EMBL" id="MDE1202675.1"/>
    </source>
</evidence>
<dbReference type="SUPFAM" id="SSF47413">
    <property type="entry name" value="lambda repressor-like DNA-binding domains"/>
    <property type="match status" value="1"/>
</dbReference>
<gene>
    <name evidence="2" type="ORF">O4N78_03640</name>
</gene>
<evidence type="ECO:0000259" key="1">
    <source>
        <dbReference type="PROSITE" id="PS50943"/>
    </source>
</evidence>
<dbReference type="Proteomes" id="UP001149331">
    <property type="component" value="Unassembled WGS sequence"/>
</dbReference>
<dbReference type="Gene3D" id="1.10.260.40">
    <property type="entry name" value="lambda repressor-like DNA-binding domains"/>
    <property type="match status" value="1"/>
</dbReference>
<proteinExistence type="predicted"/>
<dbReference type="GO" id="GO:0003677">
    <property type="term" value="F:DNA binding"/>
    <property type="evidence" value="ECO:0007669"/>
    <property type="project" value="InterPro"/>
</dbReference>
<dbReference type="CDD" id="cd00093">
    <property type="entry name" value="HTH_XRE"/>
    <property type="match status" value="1"/>
</dbReference>
<protein>
    <submittedName>
        <fullName evidence="2">Helix-turn-helix transcriptional regulator</fullName>
    </submittedName>
</protein>
<dbReference type="RefSeq" id="WP_101884809.1">
    <property type="nucleotide sequence ID" value="NZ_JANFXP010000002.1"/>
</dbReference>
<dbReference type="InterPro" id="IPR010982">
    <property type="entry name" value="Lambda_DNA-bd_dom_sf"/>
</dbReference>
<dbReference type="Pfam" id="PF01381">
    <property type="entry name" value="HTH_3"/>
    <property type="match status" value="1"/>
</dbReference>
<reference evidence="2" key="1">
    <citation type="submission" date="2022-12" db="EMBL/GenBank/DDBJ databases">
        <title>Genome of R. gnavus strain RSHDN_120.</title>
        <authorList>
            <person name="Abdugheni R."/>
        </authorList>
    </citation>
    <scope>NUCLEOTIDE SEQUENCE</scope>
    <source>
        <strain evidence="2">RSHDN_120</strain>
    </source>
</reference>
<organism evidence="2 3">
    <name type="scientific">Mediterraneibacter gnavus</name>
    <name type="common">Ruminococcus gnavus</name>
    <dbReference type="NCBI Taxonomy" id="33038"/>
    <lineage>
        <taxon>Bacteria</taxon>
        <taxon>Bacillati</taxon>
        <taxon>Bacillota</taxon>
        <taxon>Clostridia</taxon>
        <taxon>Lachnospirales</taxon>
        <taxon>Lachnospiraceae</taxon>
        <taxon>Mediterraneibacter</taxon>
    </lineage>
</organism>
<comment type="caution">
    <text evidence="2">The sequence shown here is derived from an EMBL/GenBank/DDBJ whole genome shotgun (WGS) entry which is preliminary data.</text>
</comment>
<accession>A0A2N5NUP8</accession>
<dbReference type="SMART" id="SM00530">
    <property type="entry name" value="HTH_XRE"/>
    <property type="match status" value="1"/>
</dbReference>
<feature type="domain" description="HTH cro/C1-type" evidence="1">
    <location>
        <begin position="6"/>
        <end position="58"/>
    </location>
</feature>
<dbReference type="EMBL" id="JAPZEG010000002">
    <property type="protein sequence ID" value="MDE1202675.1"/>
    <property type="molecule type" value="Genomic_DNA"/>
</dbReference>
<evidence type="ECO:0000313" key="3">
    <source>
        <dbReference type="Proteomes" id="UP001149331"/>
    </source>
</evidence>
<name>A0A2N5NUP8_MEDGN</name>
<dbReference type="InterPro" id="IPR001387">
    <property type="entry name" value="Cro/C1-type_HTH"/>
</dbReference>
<dbReference type="AlphaFoldDB" id="A0A2N5NUP8"/>
<sequence>MILKKILKLAEKNNISISCLEKTLGFGNGTIKKWGESSPSVDKLKKVADYFNVSVDYFLE</sequence>
<dbReference type="PROSITE" id="PS50943">
    <property type="entry name" value="HTH_CROC1"/>
    <property type="match status" value="1"/>
</dbReference>